<dbReference type="Gene3D" id="3.40.50.300">
    <property type="entry name" value="P-loop containing nucleotide triphosphate hydrolases"/>
    <property type="match status" value="1"/>
</dbReference>
<accession>A0ABX8QV97</accession>
<sequence>MIDRTTGPGGLEIFGGAPAIVASGLSKSVTVTVAERGLRGALRSVVRPERVRRDIVRDVSLTVRAGELVALLGPNGAGKSTLVKMFTGILVPSGGTLRVNGLVPHRDRAGLARGIGAVFGQRTQLWWDLPARESLDILRDIYGIPGPDHRRRLAEFDEILALRDFWDTPVRHLSLGQRVRCDLAASLVHDPRTVFLDEPTIGMDVVVKEQVREFLRHQALARGRTVVLTTHDTADVAHLCERLVLVDRGRVRFDGTLANLRAAHGGSVTVRAVFAAPVGPVEIEGTDVVERTDLRLTLVPRPGVDHRRVVRDLVGRTPVADLRVDEDDVESLIRNAYRDGRPVTAGGRPGTGAPGR</sequence>
<dbReference type="PANTHER" id="PTHR42711:SF1">
    <property type="entry name" value="ABC-TRANSPORT PROTEIN, ATP-BINDING COMPONENT"/>
    <property type="match status" value="1"/>
</dbReference>
<evidence type="ECO:0000313" key="8">
    <source>
        <dbReference type="Proteomes" id="UP001049518"/>
    </source>
</evidence>
<dbReference type="Proteomes" id="UP001049518">
    <property type="component" value="Chromosome"/>
</dbReference>
<evidence type="ECO:0000256" key="1">
    <source>
        <dbReference type="ARBA" id="ARBA00004202"/>
    </source>
</evidence>
<evidence type="ECO:0000256" key="4">
    <source>
        <dbReference type="ARBA" id="ARBA00022840"/>
    </source>
</evidence>
<dbReference type="InterPro" id="IPR003439">
    <property type="entry name" value="ABC_transporter-like_ATP-bd"/>
</dbReference>
<evidence type="ECO:0000313" key="7">
    <source>
        <dbReference type="EMBL" id="QXJ22301.1"/>
    </source>
</evidence>
<evidence type="ECO:0000259" key="6">
    <source>
        <dbReference type="PROSITE" id="PS50893"/>
    </source>
</evidence>
<dbReference type="PROSITE" id="PS50893">
    <property type="entry name" value="ABC_TRANSPORTER_2"/>
    <property type="match status" value="1"/>
</dbReference>
<dbReference type="RefSeq" id="WP_231335522.1">
    <property type="nucleotide sequence ID" value="NZ_CP059572.1"/>
</dbReference>
<dbReference type="InterPro" id="IPR027417">
    <property type="entry name" value="P-loop_NTPase"/>
</dbReference>
<name>A0ABX8QV97_9ACTN</name>
<gene>
    <name evidence="7" type="ORF">AGRA3207_003283</name>
</gene>
<feature type="domain" description="ABC transporter" evidence="6">
    <location>
        <begin position="40"/>
        <end position="273"/>
    </location>
</feature>
<keyword evidence="4 7" id="KW-0067">ATP-binding</keyword>
<reference evidence="7" key="1">
    <citation type="submission" date="2020-07" db="EMBL/GenBank/DDBJ databases">
        <authorList>
            <person name="Tarantini F.S."/>
            <person name="Hong K.W."/>
            <person name="Chan K.G."/>
        </authorList>
    </citation>
    <scope>NUCLEOTIDE SEQUENCE</scope>
    <source>
        <strain evidence="7">32-07</strain>
    </source>
</reference>
<dbReference type="GO" id="GO:0005524">
    <property type="term" value="F:ATP binding"/>
    <property type="evidence" value="ECO:0007669"/>
    <property type="project" value="UniProtKB-KW"/>
</dbReference>
<dbReference type="SUPFAM" id="SSF52540">
    <property type="entry name" value="P-loop containing nucleoside triphosphate hydrolases"/>
    <property type="match status" value="1"/>
</dbReference>
<keyword evidence="2" id="KW-0813">Transport</keyword>
<keyword evidence="5" id="KW-0046">Antibiotic resistance</keyword>
<evidence type="ECO:0000256" key="5">
    <source>
        <dbReference type="ARBA" id="ARBA00023251"/>
    </source>
</evidence>
<dbReference type="EMBL" id="CP059572">
    <property type="protein sequence ID" value="QXJ22301.1"/>
    <property type="molecule type" value="Genomic_DNA"/>
</dbReference>
<dbReference type="InterPro" id="IPR050763">
    <property type="entry name" value="ABC_transporter_ATP-binding"/>
</dbReference>
<dbReference type="Pfam" id="PF00005">
    <property type="entry name" value="ABC_tran"/>
    <property type="match status" value="1"/>
</dbReference>
<evidence type="ECO:0000256" key="2">
    <source>
        <dbReference type="ARBA" id="ARBA00022448"/>
    </source>
</evidence>
<organism evidence="7 8">
    <name type="scientific">Actinomadura graeca</name>
    <dbReference type="NCBI Taxonomy" id="2750812"/>
    <lineage>
        <taxon>Bacteria</taxon>
        <taxon>Bacillati</taxon>
        <taxon>Actinomycetota</taxon>
        <taxon>Actinomycetes</taxon>
        <taxon>Streptosporangiales</taxon>
        <taxon>Thermomonosporaceae</taxon>
        <taxon>Actinomadura</taxon>
    </lineage>
</organism>
<keyword evidence="8" id="KW-1185">Reference proteome</keyword>
<proteinExistence type="predicted"/>
<protein>
    <submittedName>
        <fullName evidence="7">ATP-binding cassette domain-containing protein</fullName>
    </submittedName>
</protein>
<dbReference type="PANTHER" id="PTHR42711">
    <property type="entry name" value="ABC TRANSPORTER ATP-BINDING PROTEIN"/>
    <property type="match status" value="1"/>
</dbReference>
<keyword evidence="3" id="KW-0547">Nucleotide-binding</keyword>
<dbReference type="SMART" id="SM00382">
    <property type="entry name" value="AAA"/>
    <property type="match status" value="1"/>
</dbReference>
<comment type="subcellular location">
    <subcellularLocation>
        <location evidence="1">Cell membrane</location>
        <topology evidence="1">Peripheral membrane protein</topology>
    </subcellularLocation>
</comment>
<dbReference type="InterPro" id="IPR003593">
    <property type="entry name" value="AAA+_ATPase"/>
</dbReference>
<evidence type="ECO:0000256" key="3">
    <source>
        <dbReference type="ARBA" id="ARBA00022741"/>
    </source>
</evidence>